<dbReference type="PANTHER" id="PTHR31234:SF72">
    <property type="entry name" value="NDR1_HIN1-LIKE PROTEIN 6"/>
    <property type="match status" value="1"/>
</dbReference>
<dbReference type="Proteomes" id="UP000188268">
    <property type="component" value="Unassembled WGS sequence"/>
</dbReference>
<feature type="region of interest" description="Disordered" evidence="5">
    <location>
        <begin position="1"/>
        <end position="39"/>
    </location>
</feature>
<sequence>MADQQRIHPVGDVEAPAPAPPQTVSQTAPLVPHGTSKSDQKYPAFHRTYPAMDSKPPKKKRSCLCKCLCWTISLLLLLILVLGILVGLFFLVFQPKLPKYSIDNLQITQFSPSSVDSSVSAAFDVTITARNPNEKIGIYYEGGSHISAYYTETELCQGSMPKFYQGHENTTVLLLPLTGRIENGTAVLTAVQEQQQQTGNIPLRVRVKQPVRIKVGKLKLFKVKFLVKCGLVVDALSANNAISIQSSSCSFTLKL</sequence>
<evidence type="ECO:0000256" key="1">
    <source>
        <dbReference type="ARBA" id="ARBA00004167"/>
    </source>
</evidence>
<dbReference type="STRING" id="210143.A0A1R3JHF1"/>
<dbReference type="AlphaFoldDB" id="A0A1R3JHF1"/>
<evidence type="ECO:0000313" key="9">
    <source>
        <dbReference type="Proteomes" id="UP000188268"/>
    </source>
</evidence>
<name>A0A1R3JHF1_COCAP</name>
<protein>
    <submittedName>
        <fullName evidence="8">Late embryogenesis abundant protein, LEA-14</fullName>
    </submittedName>
</protein>
<gene>
    <name evidence="8" type="ORF">CCACVL1_06073</name>
</gene>
<dbReference type="GO" id="GO:0005886">
    <property type="term" value="C:plasma membrane"/>
    <property type="evidence" value="ECO:0007669"/>
    <property type="project" value="TreeGrafter"/>
</dbReference>
<feature type="compositionally biased region" description="Basic and acidic residues" evidence="5">
    <location>
        <begin position="1"/>
        <end position="11"/>
    </location>
</feature>
<evidence type="ECO:0000259" key="7">
    <source>
        <dbReference type="Pfam" id="PF03168"/>
    </source>
</evidence>
<dbReference type="Pfam" id="PF03168">
    <property type="entry name" value="LEA_2"/>
    <property type="match status" value="1"/>
</dbReference>
<keyword evidence="2 6" id="KW-0812">Transmembrane</keyword>
<feature type="transmembrane region" description="Helical" evidence="6">
    <location>
        <begin position="67"/>
        <end position="93"/>
    </location>
</feature>
<keyword evidence="9" id="KW-1185">Reference proteome</keyword>
<evidence type="ECO:0000256" key="3">
    <source>
        <dbReference type="ARBA" id="ARBA00022989"/>
    </source>
</evidence>
<dbReference type="InterPro" id="IPR004864">
    <property type="entry name" value="LEA_2"/>
</dbReference>
<feature type="domain" description="Late embryogenesis abundant protein LEA-2 subgroup" evidence="7">
    <location>
        <begin position="126"/>
        <end position="225"/>
    </location>
</feature>
<comment type="subcellular location">
    <subcellularLocation>
        <location evidence="1">Membrane</location>
        <topology evidence="1">Single-pass membrane protein</topology>
    </subcellularLocation>
</comment>
<evidence type="ECO:0000256" key="4">
    <source>
        <dbReference type="ARBA" id="ARBA00023136"/>
    </source>
</evidence>
<dbReference type="GO" id="GO:0098542">
    <property type="term" value="P:defense response to other organism"/>
    <property type="evidence" value="ECO:0007669"/>
    <property type="project" value="InterPro"/>
</dbReference>
<evidence type="ECO:0000256" key="2">
    <source>
        <dbReference type="ARBA" id="ARBA00022692"/>
    </source>
</evidence>
<dbReference type="InterPro" id="IPR044839">
    <property type="entry name" value="NDR1-like"/>
</dbReference>
<comment type="caution">
    <text evidence="8">The sequence shown here is derived from an EMBL/GenBank/DDBJ whole genome shotgun (WGS) entry which is preliminary data.</text>
</comment>
<accession>A0A1R3JHF1</accession>
<evidence type="ECO:0000256" key="6">
    <source>
        <dbReference type="SAM" id="Phobius"/>
    </source>
</evidence>
<proteinExistence type="predicted"/>
<dbReference type="Gramene" id="OMO94283">
    <property type="protein sequence ID" value="OMO94283"/>
    <property type="gene ID" value="CCACVL1_06073"/>
</dbReference>
<evidence type="ECO:0000313" key="8">
    <source>
        <dbReference type="EMBL" id="OMO94283.1"/>
    </source>
</evidence>
<dbReference type="EMBL" id="AWWV01007906">
    <property type="protein sequence ID" value="OMO94283.1"/>
    <property type="molecule type" value="Genomic_DNA"/>
</dbReference>
<dbReference type="OrthoDB" id="1917746at2759"/>
<keyword evidence="4 6" id="KW-0472">Membrane</keyword>
<organism evidence="8 9">
    <name type="scientific">Corchorus capsularis</name>
    <name type="common">Jute</name>
    <dbReference type="NCBI Taxonomy" id="210143"/>
    <lineage>
        <taxon>Eukaryota</taxon>
        <taxon>Viridiplantae</taxon>
        <taxon>Streptophyta</taxon>
        <taxon>Embryophyta</taxon>
        <taxon>Tracheophyta</taxon>
        <taxon>Spermatophyta</taxon>
        <taxon>Magnoliopsida</taxon>
        <taxon>eudicotyledons</taxon>
        <taxon>Gunneridae</taxon>
        <taxon>Pentapetalae</taxon>
        <taxon>rosids</taxon>
        <taxon>malvids</taxon>
        <taxon>Malvales</taxon>
        <taxon>Malvaceae</taxon>
        <taxon>Grewioideae</taxon>
        <taxon>Apeibeae</taxon>
        <taxon>Corchorus</taxon>
    </lineage>
</organism>
<dbReference type="OMA" id="WSCCLFF"/>
<dbReference type="PANTHER" id="PTHR31234">
    <property type="entry name" value="LATE EMBRYOGENESIS ABUNDANT (LEA) HYDROXYPROLINE-RICH GLYCOPROTEIN FAMILY"/>
    <property type="match status" value="1"/>
</dbReference>
<evidence type="ECO:0000256" key="5">
    <source>
        <dbReference type="SAM" id="MobiDB-lite"/>
    </source>
</evidence>
<keyword evidence="3 6" id="KW-1133">Transmembrane helix</keyword>
<reference evidence="8 9" key="1">
    <citation type="submission" date="2013-09" db="EMBL/GenBank/DDBJ databases">
        <title>Corchorus capsularis genome sequencing.</title>
        <authorList>
            <person name="Alam M."/>
            <person name="Haque M.S."/>
            <person name="Islam M.S."/>
            <person name="Emdad E.M."/>
            <person name="Islam M.M."/>
            <person name="Ahmed B."/>
            <person name="Halim A."/>
            <person name="Hossen Q.M.M."/>
            <person name="Hossain M.Z."/>
            <person name="Ahmed R."/>
            <person name="Khan M.M."/>
            <person name="Islam R."/>
            <person name="Rashid M.M."/>
            <person name="Khan S.A."/>
            <person name="Rahman M.S."/>
            <person name="Alam M."/>
        </authorList>
    </citation>
    <scope>NUCLEOTIDE SEQUENCE [LARGE SCALE GENOMIC DNA]</scope>
    <source>
        <strain evidence="9">cv. CVL-1</strain>
        <tissue evidence="8">Whole seedling</tissue>
    </source>
</reference>